<feature type="transmembrane region" description="Helical" evidence="4">
    <location>
        <begin position="357"/>
        <end position="377"/>
    </location>
</feature>
<comment type="subcellular location">
    <subcellularLocation>
        <location evidence="1">Cell membrane</location>
    </subcellularLocation>
</comment>
<feature type="transmembrane region" description="Helical" evidence="4">
    <location>
        <begin position="123"/>
        <end position="140"/>
    </location>
</feature>
<gene>
    <name evidence="6" type="ORF">SAMN05878503_102416</name>
</gene>
<feature type="domain" description="4Fe-4S ferredoxin-type" evidence="5">
    <location>
        <begin position="161"/>
        <end position="196"/>
    </location>
</feature>
<dbReference type="PANTHER" id="PTHR30224">
    <property type="entry name" value="ELECTRON TRANSPORT PROTEIN"/>
    <property type="match status" value="1"/>
</dbReference>
<evidence type="ECO:0000256" key="4">
    <source>
        <dbReference type="SAM" id="Phobius"/>
    </source>
</evidence>
<keyword evidence="2" id="KW-1003">Cell membrane</keyword>
<keyword evidence="4" id="KW-1133">Transmembrane helix</keyword>
<feature type="transmembrane region" description="Helical" evidence="4">
    <location>
        <begin position="424"/>
        <end position="443"/>
    </location>
</feature>
<accession>A0A285CPI6</accession>
<evidence type="ECO:0000313" key="7">
    <source>
        <dbReference type="Proteomes" id="UP000219467"/>
    </source>
</evidence>
<feature type="transmembrane region" description="Helical" evidence="4">
    <location>
        <begin position="316"/>
        <end position="345"/>
    </location>
</feature>
<evidence type="ECO:0000256" key="1">
    <source>
        <dbReference type="ARBA" id="ARBA00004236"/>
    </source>
</evidence>
<organism evidence="6 7">
    <name type="scientific">Cereibacter ovatus</name>
    <dbReference type="NCBI Taxonomy" id="439529"/>
    <lineage>
        <taxon>Bacteria</taxon>
        <taxon>Pseudomonadati</taxon>
        <taxon>Pseudomonadota</taxon>
        <taxon>Alphaproteobacteria</taxon>
        <taxon>Rhodobacterales</taxon>
        <taxon>Paracoccaceae</taxon>
        <taxon>Cereibacter</taxon>
    </lineage>
</organism>
<keyword evidence="7" id="KW-1185">Reference proteome</keyword>
<evidence type="ECO:0000313" key="6">
    <source>
        <dbReference type="EMBL" id="SNX68976.1"/>
    </source>
</evidence>
<name>A0A285CPI6_9RHOB</name>
<reference evidence="7" key="1">
    <citation type="submission" date="2017-08" db="EMBL/GenBank/DDBJ databases">
        <authorList>
            <person name="Varghese N."/>
            <person name="Submissions S."/>
        </authorList>
    </citation>
    <scope>NUCLEOTIDE SEQUENCE [LARGE SCALE GENOMIC DNA]</scope>
    <source>
        <strain evidence="7">JA234</strain>
    </source>
</reference>
<feature type="transmembrane region" description="Helical" evidence="4">
    <location>
        <begin position="152"/>
        <end position="172"/>
    </location>
</feature>
<dbReference type="RefSeq" id="WP_097029424.1">
    <property type="nucleotide sequence ID" value="NZ_OAOQ01000002.1"/>
</dbReference>
<dbReference type="AlphaFoldDB" id="A0A285CPI6"/>
<feature type="transmembrane region" description="Helical" evidence="4">
    <location>
        <begin position="272"/>
        <end position="290"/>
    </location>
</feature>
<evidence type="ECO:0000256" key="3">
    <source>
        <dbReference type="ARBA" id="ARBA00023136"/>
    </source>
</evidence>
<dbReference type="InterPro" id="IPR052378">
    <property type="entry name" value="NosR_regulator"/>
</dbReference>
<keyword evidence="4" id="KW-0812">Transmembrane</keyword>
<protein>
    <submittedName>
        <fullName evidence="6">4Fe-4S binding protein</fullName>
    </submittedName>
</protein>
<dbReference type="InterPro" id="IPR017896">
    <property type="entry name" value="4Fe4S_Fe-S-bd"/>
</dbReference>
<feature type="transmembrane region" description="Helical" evidence="4">
    <location>
        <begin position="39"/>
        <end position="57"/>
    </location>
</feature>
<evidence type="ECO:0000259" key="5">
    <source>
        <dbReference type="Pfam" id="PF12801"/>
    </source>
</evidence>
<feature type="transmembrane region" description="Helical" evidence="4">
    <location>
        <begin position="397"/>
        <end position="417"/>
    </location>
</feature>
<feature type="domain" description="4Fe-4S ferredoxin-type" evidence="5">
    <location>
        <begin position="77"/>
        <end position="118"/>
    </location>
</feature>
<feature type="transmembrane region" description="Helical" evidence="4">
    <location>
        <begin position="77"/>
        <end position="102"/>
    </location>
</feature>
<proteinExistence type="predicted"/>
<keyword evidence="3 4" id="KW-0472">Membrane</keyword>
<sequence>MQQAPRQFSDVRPVAAPAVSRLERFGLWLRDHQSLIGRLQWAMVAVYLPLLIVPALVPAPAPGATILTDLTRFAQFLFWGLWLPGVLVSVVLFGRLWCGLLCPEGALTAAASRHGKGWAIPRWMKWPGWPFALFAGVTVYGQMVSIYDEPRAALLILGGSSACALLVGWLYGKEKRVWCRFLCPVNGMFGLLSKLAPMHYRVDGRAWDACPPARTRTMRFNCEPMVPVRTMDSASPCHMCGRCAGFRDAVRLEARAAGAEIVRGRGSAGDSLMALVGVLGIGSAAFWWQAVPWGPDPARGPVAPWFLFGHGPDAPAVTLLAGGAGLLTLALIALALAAAVALPLWASARLAGGGVALFHRLALAVLPLAAAGIVAGLTRRTVAQLADSGLAVSAGPVWAALLLGGGLWALWLAHGVLGQRRAALAVFAVALTPPLAGWGALLWA</sequence>
<dbReference type="OrthoDB" id="9806398at2"/>
<dbReference type="EMBL" id="OAOQ01000002">
    <property type="protein sequence ID" value="SNX68976.1"/>
    <property type="molecule type" value="Genomic_DNA"/>
</dbReference>
<dbReference type="Proteomes" id="UP000219467">
    <property type="component" value="Unassembled WGS sequence"/>
</dbReference>
<dbReference type="PANTHER" id="PTHR30224:SF4">
    <property type="entry name" value="ELECTRON TRANSPORT PROTEIN YCCM-RELATED"/>
    <property type="match status" value="1"/>
</dbReference>
<dbReference type="Pfam" id="PF12801">
    <property type="entry name" value="Fer4_5"/>
    <property type="match status" value="2"/>
</dbReference>
<dbReference type="GO" id="GO:0005886">
    <property type="term" value="C:plasma membrane"/>
    <property type="evidence" value="ECO:0007669"/>
    <property type="project" value="UniProtKB-SubCell"/>
</dbReference>
<evidence type="ECO:0000256" key="2">
    <source>
        <dbReference type="ARBA" id="ARBA00022475"/>
    </source>
</evidence>